<proteinExistence type="predicted"/>
<evidence type="ECO:0000313" key="3">
    <source>
        <dbReference type="EMBL" id="SMX30284.1"/>
    </source>
</evidence>
<name>A0A238JJA9_9RHOB</name>
<feature type="region of interest" description="Disordered" evidence="1">
    <location>
        <begin position="42"/>
        <end position="64"/>
    </location>
</feature>
<gene>
    <name evidence="3" type="ORF">TRP8649_04427</name>
</gene>
<dbReference type="AlphaFoldDB" id="A0A238JJA9"/>
<evidence type="ECO:0000256" key="1">
    <source>
        <dbReference type="SAM" id="MobiDB-lite"/>
    </source>
</evidence>
<keyword evidence="4" id="KW-1185">Reference proteome</keyword>
<dbReference type="Proteomes" id="UP000225972">
    <property type="component" value="Unassembled WGS sequence"/>
</dbReference>
<reference evidence="4" key="1">
    <citation type="submission" date="2017-05" db="EMBL/GenBank/DDBJ databases">
        <authorList>
            <person name="Rodrigo-Torres L."/>
            <person name="Arahal R. D."/>
            <person name="Lucena T."/>
        </authorList>
    </citation>
    <scope>NUCLEOTIDE SEQUENCE [LARGE SCALE GENOMIC DNA]</scope>
    <source>
        <strain evidence="4">CECT 8649</strain>
    </source>
</reference>
<sequence length="64" mass="6419">MKHLILTTLLLTAPLAAQAHHGPDLTTADLLGATPVSFAVPQPSPAPALSQTTPVAKPVLTAGS</sequence>
<feature type="chain" id="PRO_5012104823" evidence="2">
    <location>
        <begin position="20"/>
        <end position="64"/>
    </location>
</feature>
<evidence type="ECO:0000313" key="4">
    <source>
        <dbReference type="Proteomes" id="UP000225972"/>
    </source>
</evidence>
<evidence type="ECO:0000256" key="2">
    <source>
        <dbReference type="SAM" id="SignalP"/>
    </source>
</evidence>
<dbReference type="RefSeq" id="WP_099249185.1">
    <property type="nucleotide sequence ID" value="NZ_FXXP01000003.1"/>
</dbReference>
<accession>A0A238JJA9</accession>
<protein>
    <submittedName>
        <fullName evidence="3">Uncharacterized protein</fullName>
    </submittedName>
</protein>
<organism evidence="3 4">
    <name type="scientific">Pelagimonas phthalicica</name>
    <dbReference type="NCBI Taxonomy" id="1037362"/>
    <lineage>
        <taxon>Bacteria</taxon>
        <taxon>Pseudomonadati</taxon>
        <taxon>Pseudomonadota</taxon>
        <taxon>Alphaproteobacteria</taxon>
        <taxon>Rhodobacterales</taxon>
        <taxon>Roseobacteraceae</taxon>
        <taxon>Pelagimonas</taxon>
    </lineage>
</organism>
<dbReference type="EMBL" id="FXXP01000003">
    <property type="protein sequence ID" value="SMX30284.1"/>
    <property type="molecule type" value="Genomic_DNA"/>
</dbReference>
<keyword evidence="2" id="KW-0732">Signal</keyword>
<feature type="signal peptide" evidence="2">
    <location>
        <begin position="1"/>
        <end position="19"/>
    </location>
</feature>